<organism evidence="1 2">
    <name type="scientific">Aphis craccivora</name>
    <name type="common">Cowpea aphid</name>
    <dbReference type="NCBI Taxonomy" id="307492"/>
    <lineage>
        <taxon>Eukaryota</taxon>
        <taxon>Metazoa</taxon>
        <taxon>Ecdysozoa</taxon>
        <taxon>Arthropoda</taxon>
        <taxon>Hexapoda</taxon>
        <taxon>Insecta</taxon>
        <taxon>Pterygota</taxon>
        <taxon>Neoptera</taxon>
        <taxon>Paraneoptera</taxon>
        <taxon>Hemiptera</taxon>
        <taxon>Sternorrhyncha</taxon>
        <taxon>Aphidomorpha</taxon>
        <taxon>Aphidoidea</taxon>
        <taxon>Aphididae</taxon>
        <taxon>Aphidini</taxon>
        <taxon>Aphis</taxon>
        <taxon>Aphis</taxon>
    </lineage>
</organism>
<sequence>MASNRSKLIVGVAMDGVVATMKAPLSPNTKITPRFSDCNLKLCDRYINNSHCNGVMVVAKQFFKKGAKISGLCDQRYPIEEIYIKPGINDFSLMVTQRNKLDLMFLGPISYVYWCARKVLCFSLISYLILRPTILKKCLLPRKLHGLRSIKKHQDTVTYKKL</sequence>
<dbReference type="Proteomes" id="UP000478052">
    <property type="component" value="Unassembled WGS sequence"/>
</dbReference>
<protein>
    <submittedName>
        <fullName evidence="1">Histone-lysine N-methyltransferase KMT5B-like</fullName>
    </submittedName>
</protein>
<accession>A0A6G0YMF7</accession>
<dbReference type="GO" id="GO:0008168">
    <property type="term" value="F:methyltransferase activity"/>
    <property type="evidence" value="ECO:0007669"/>
    <property type="project" value="UniProtKB-KW"/>
</dbReference>
<comment type="caution">
    <text evidence="1">The sequence shown here is derived from an EMBL/GenBank/DDBJ whole genome shotgun (WGS) entry which is preliminary data.</text>
</comment>
<keyword evidence="1" id="KW-0808">Transferase</keyword>
<evidence type="ECO:0000313" key="1">
    <source>
        <dbReference type="EMBL" id="KAF0758641.1"/>
    </source>
</evidence>
<keyword evidence="1" id="KW-0489">Methyltransferase</keyword>
<dbReference type="GO" id="GO:0032259">
    <property type="term" value="P:methylation"/>
    <property type="evidence" value="ECO:0007669"/>
    <property type="project" value="UniProtKB-KW"/>
</dbReference>
<proteinExistence type="predicted"/>
<name>A0A6G0YMF7_APHCR</name>
<dbReference type="AlphaFoldDB" id="A0A6G0YMF7"/>
<evidence type="ECO:0000313" key="2">
    <source>
        <dbReference type="Proteomes" id="UP000478052"/>
    </source>
</evidence>
<dbReference type="EMBL" id="VUJU01003243">
    <property type="protein sequence ID" value="KAF0758641.1"/>
    <property type="molecule type" value="Genomic_DNA"/>
</dbReference>
<reference evidence="1 2" key="1">
    <citation type="submission" date="2019-08" db="EMBL/GenBank/DDBJ databases">
        <title>Whole genome of Aphis craccivora.</title>
        <authorList>
            <person name="Voronova N.V."/>
            <person name="Shulinski R.S."/>
            <person name="Bandarenka Y.V."/>
            <person name="Zhorov D.G."/>
            <person name="Warner D."/>
        </authorList>
    </citation>
    <scope>NUCLEOTIDE SEQUENCE [LARGE SCALE GENOMIC DNA]</scope>
    <source>
        <strain evidence="1">180601</strain>
        <tissue evidence="1">Whole Body</tissue>
    </source>
</reference>
<keyword evidence="2" id="KW-1185">Reference proteome</keyword>
<gene>
    <name evidence="1" type="ORF">FWK35_00008503</name>
</gene>